<dbReference type="Pfam" id="PF21077">
    <property type="entry name" value="GDH_ACT3"/>
    <property type="match status" value="1"/>
</dbReference>
<dbReference type="Pfam" id="PF05088">
    <property type="entry name" value="Bac_GDH_CD"/>
    <property type="match status" value="1"/>
</dbReference>
<evidence type="ECO:0000259" key="2">
    <source>
        <dbReference type="Pfam" id="PF05088"/>
    </source>
</evidence>
<evidence type="ECO:0000313" key="7">
    <source>
        <dbReference type="EMBL" id="GLR67280.1"/>
    </source>
</evidence>
<dbReference type="EMBL" id="BSOS01000065">
    <property type="protein sequence ID" value="GLR67280.1"/>
    <property type="molecule type" value="Genomic_DNA"/>
</dbReference>
<dbReference type="Pfam" id="PF21073">
    <property type="entry name" value="GDH_HM1"/>
    <property type="match status" value="1"/>
</dbReference>
<organism evidence="7 8">
    <name type="scientific">Acidocella aquatica</name>
    <dbReference type="NCBI Taxonomy" id="1922313"/>
    <lineage>
        <taxon>Bacteria</taxon>
        <taxon>Pseudomonadati</taxon>
        <taxon>Pseudomonadota</taxon>
        <taxon>Alphaproteobacteria</taxon>
        <taxon>Acetobacterales</taxon>
        <taxon>Acidocellaceae</taxon>
        <taxon>Acidocella</taxon>
    </lineage>
</organism>
<dbReference type="InterPro" id="IPR048381">
    <property type="entry name" value="GDH_C"/>
</dbReference>
<dbReference type="InterPro" id="IPR049056">
    <property type="entry name" value="NAD_Glu_DH_HM3"/>
</dbReference>
<evidence type="ECO:0000259" key="6">
    <source>
        <dbReference type="Pfam" id="PF21077"/>
    </source>
</evidence>
<evidence type="ECO:0000259" key="4">
    <source>
        <dbReference type="Pfam" id="PF21075"/>
    </source>
</evidence>
<dbReference type="InterPro" id="IPR046346">
    <property type="entry name" value="Aminoacid_DH-like_N_sf"/>
</dbReference>
<dbReference type="InterPro" id="IPR028971">
    <property type="entry name" value="NAD-GDH_cat"/>
</dbReference>
<dbReference type="SUPFAM" id="SSF53223">
    <property type="entry name" value="Aminoacid dehydrogenase-like, N-terminal domain"/>
    <property type="match status" value="1"/>
</dbReference>
<dbReference type="Gene3D" id="3.40.50.720">
    <property type="entry name" value="NAD(P)-binding Rossmann-like Domain"/>
    <property type="match status" value="1"/>
</dbReference>
<dbReference type="PANTHER" id="PTHR43403:SF1">
    <property type="entry name" value="NAD-SPECIFIC GLUTAMATE DEHYDROGENASE"/>
    <property type="match status" value="1"/>
</dbReference>
<dbReference type="Pfam" id="PF21076">
    <property type="entry name" value="GDH_ACT2"/>
    <property type="match status" value="1"/>
</dbReference>
<dbReference type="Proteomes" id="UP001156641">
    <property type="component" value="Unassembled WGS sequence"/>
</dbReference>
<feature type="domain" description="NAD-glutamate dehydrogenase ACT3" evidence="6">
    <location>
        <begin position="523"/>
        <end position="591"/>
    </location>
</feature>
<gene>
    <name evidence="7" type="ORF">GCM10010909_19610</name>
</gene>
<proteinExistence type="predicted"/>
<name>A0ABQ6AB39_9PROT</name>
<dbReference type="SUPFAM" id="SSF51735">
    <property type="entry name" value="NAD(P)-binding Rossmann-fold domains"/>
    <property type="match status" value="1"/>
</dbReference>
<reference evidence="8" key="1">
    <citation type="journal article" date="2019" name="Int. J. Syst. Evol. Microbiol.">
        <title>The Global Catalogue of Microorganisms (GCM) 10K type strain sequencing project: providing services to taxonomists for standard genome sequencing and annotation.</title>
        <authorList>
            <consortium name="The Broad Institute Genomics Platform"/>
            <consortium name="The Broad Institute Genome Sequencing Center for Infectious Disease"/>
            <person name="Wu L."/>
            <person name="Ma J."/>
        </authorList>
    </citation>
    <scope>NUCLEOTIDE SEQUENCE [LARGE SCALE GENOMIC DNA]</scope>
    <source>
        <strain evidence="8">NBRC 112502</strain>
    </source>
</reference>
<dbReference type="Pfam" id="PF21079">
    <property type="entry name" value="GDH_HM2"/>
    <property type="match status" value="1"/>
</dbReference>
<evidence type="ECO:0000259" key="5">
    <source>
        <dbReference type="Pfam" id="PF21076"/>
    </source>
</evidence>
<dbReference type="PANTHER" id="PTHR43403">
    <property type="entry name" value="NAD-SPECIFIC GLUTAMATE DEHYDROGENASE"/>
    <property type="match status" value="1"/>
</dbReference>
<sequence>MRRYLKGSDAEKAVDFLDVYAAGLSTPSLAGRSAEELAGAVMSVWSFMQHRPSSNANIRVFNPRGSEQGWGTSYAIIEIVNDDMSFLVDSVLGVLQSFDQPVQWLVHPILCVTRDQNGVLDKINTGSAESVIQIAFGPEVAVEILKRIEGAINGAMHDARSAVADFELMRGLLANTAAALPLGAERNFLDWLADQNFVLLGTTTVALDHALDIVIPEKRTALGVLKSPDCHLFDALHEPAIWRAISKEALERFETVAIAKADIRSRVHRPQLYDVIVVKQRDSEGRVAGLSFFAGLFVADAYNRNPRSIPFLREKVELILQAAGVDPVSHDGRMLRHILDTWPRDDLFQGNVHDILAAAQRIVQLQVRPELALFLRLDLFGRHLSAIIFAPRDRLDSALRNKLAEMLKRVTSGSIAGFALALGDGPLARVNYTIAADPAQARGLDAATLEVAMKEVARSFRERLHEALMVAHGETAATLMISKWGSAFPDVYTTKTQAMTAVEDIIAAESALQAGGFQSTLSRPFGLPDRVMVLKLFHAGEPIALSDIVPLIESLGLRVIEEVPYPLAPQGAFVVLHELTLETADGHALDLPARGVLIQDAIMAAWDGRCEADGFNRLILTGLNWREASLLRAMFKWCRQVRAPFSQSAVEGALAAHPVAANTLISMFHSRFDPERTRDAAAEDELSKQFFAQLDLISSPDEDRILRRLYQLTDAVLRTNFYDAKSPVIALKIDSARAGAMPLPRPMVEIWVHGPRTEGCHLRGGKVARGGIRWSDRRDDFRTEILGLMKAQMVKNVVIVPVGAKGGFVIKRPPVPTGNARADREALLAEAISCYKLLINAMLDVTDNLRAGEIVPPPYVVRRDGDDAYLVVAADKGTATFSDIANAIAIERGFWLGDAFASGGSVGYDHKAMGITARGAWVNIAHHFHELEIDIQSTTFTCAGVGDMSGDVFGNGLLVSRKTLLRAAFDHRHIFLDPEPDAESSYDERKRLFALPRSSWADYDAAKLSPGGGVYSRQTKSILLSDAAMAMLGLSQNQQEPDAVIRAILTMKVDMLYFGGIGTYVKSSTESQADADDRTNDAVRVNARDVRSRVIGEGANLAVTQAGRIEAAFSGVRINTDALDNSAGVSTSDHEVNIKILLADPMEAGKLTAGQRVELLATMTSEVAELVLRDNHQQSLAISLDQIGGASDLPAQNALMSLLETAGILDRNVAGLPDAAAMKTRSATGQGLTRPELCALMAYTKLHLAAVLDASSLVDDPALSGLVSLYFPKPLRERFAMEIGRHRLRRELIGTTVTNELVNRMGVAAFGRLAAEGGADLVDVAHAALVADYAFGLPDVYAGVEALQHVPASARYAVLLAASRLQEATARVLLGNKRPLPEIGEGVAALRAELSALTKAACAQVAESSPVQELVRQGVPEILAAFAVAVPNLVAGPLIVQIAKAHTIPVVAAQLAWAQAGGWSAIEPLRAAASMLKTNGVWEARAVAAIGDDLTYLQAALANAALSEDAESRILPQDHSATVNAAIDLAHEAARNPEIVSLSVAVRSLSKALLIVR</sequence>
<dbReference type="PIRSF" id="PIRSF036761">
    <property type="entry name" value="GDH_Mll4104"/>
    <property type="match status" value="1"/>
</dbReference>
<feature type="domain" description="NAD-glutamate dehydrogenase catalytic" evidence="2">
    <location>
        <begin position="692"/>
        <end position="1184"/>
    </location>
</feature>
<dbReference type="InterPro" id="IPR036291">
    <property type="entry name" value="NAD(P)-bd_dom_sf"/>
</dbReference>
<accession>A0ABQ6AB39</accession>
<dbReference type="Pfam" id="PF21074">
    <property type="entry name" value="GDH_C"/>
    <property type="match status" value="1"/>
</dbReference>
<feature type="domain" description="NAD-glutamate dehydrogenase N-terminal ACT1" evidence="4">
    <location>
        <begin position="16"/>
        <end position="136"/>
    </location>
</feature>
<dbReference type="InterPro" id="IPR024727">
    <property type="entry name" value="NAD_Glu_DH_N_ACT1"/>
</dbReference>
<dbReference type="InterPro" id="IPR049062">
    <property type="entry name" value="NAD_Glu_DH_ACT2"/>
</dbReference>
<evidence type="ECO:0000259" key="3">
    <source>
        <dbReference type="Pfam" id="PF21074"/>
    </source>
</evidence>
<comment type="caution">
    <text evidence="7">The sequence shown here is derived from an EMBL/GenBank/DDBJ whole genome shotgun (WGS) entry which is preliminary data.</text>
</comment>
<keyword evidence="1" id="KW-0560">Oxidoreductase</keyword>
<keyword evidence="8" id="KW-1185">Reference proteome</keyword>
<evidence type="ECO:0000313" key="8">
    <source>
        <dbReference type="Proteomes" id="UP001156641"/>
    </source>
</evidence>
<dbReference type="InterPro" id="IPR049059">
    <property type="entry name" value="NAD_Glu_DH_HM1"/>
</dbReference>
<dbReference type="InterPro" id="IPR049064">
    <property type="entry name" value="NAD_Glu_DH_ACT3"/>
</dbReference>
<dbReference type="InterPro" id="IPR049058">
    <property type="entry name" value="NAD_Glu_DH_HM2"/>
</dbReference>
<feature type="domain" description="NAD-specific glutamate dehydrogenase C-terminal" evidence="3">
    <location>
        <begin position="1229"/>
        <end position="1550"/>
    </location>
</feature>
<protein>
    <submittedName>
        <fullName evidence="7">Glutamate dehydrogenase</fullName>
    </submittedName>
</protein>
<dbReference type="Pfam" id="PF21075">
    <property type="entry name" value="GDH_ACT1"/>
    <property type="match status" value="1"/>
</dbReference>
<feature type="domain" description="NAD-glutamate dehydrogenase ACT2" evidence="5">
    <location>
        <begin position="373"/>
        <end position="459"/>
    </location>
</feature>
<dbReference type="Pfam" id="PF21078">
    <property type="entry name" value="GDH_HM3"/>
    <property type="match status" value="1"/>
</dbReference>
<dbReference type="InterPro" id="IPR007780">
    <property type="entry name" value="NAD_Glu_DH_bac"/>
</dbReference>
<evidence type="ECO:0000256" key="1">
    <source>
        <dbReference type="ARBA" id="ARBA00023002"/>
    </source>
</evidence>